<proteinExistence type="predicted"/>
<evidence type="ECO:0000256" key="1">
    <source>
        <dbReference type="SAM" id="SignalP"/>
    </source>
</evidence>
<dbReference type="Proteomes" id="UP001610334">
    <property type="component" value="Unassembled WGS sequence"/>
</dbReference>
<gene>
    <name evidence="2" type="ORF">BJX63DRAFT_403360</name>
</gene>
<accession>A0ABR4H3K8</accession>
<feature type="chain" id="PRO_5045280955" evidence="1">
    <location>
        <begin position="19"/>
        <end position="105"/>
    </location>
</feature>
<keyword evidence="1" id="KW-0732">Signal</keyword>
<protein>
    <submittedName>
        <fullName evidence="2">Uncharacterized protein</fullName>
    </submittedName>
</protein>
<feature type="signal peptide" evidence="1">
    <location>
        <begin position="1"/>
        <end position="18"/>
    </location>
</feature>
<sequence>MKLAALLAVFSLGLTALAEPMPLQPGPAPELADAAPVERSLDVDLEKRQCTASRCRCNMVRGQFCGNTAVNRYCLDTHVYECNPSGATCDYGYRKSCAQCGRLSC</sequence>
<evidence type="ECO:0000313" key="2">
    <source>
        <dbReference type="EMBL" id="KAL2810036.1"/>
    </source>
</evidence>
<organism evidence="2 3">
    <name type="scientific">Aspergillus granulosus</name>
    <dbReference type="NCBI Taxonomy" id="176169"/>
    <lineage>
        <taxon>Eukaryota</taxon>
        <taxon>Fungi</taxon>
        <taxon>Dikarya</taxon>
        <taxon>Ascomycota</taxon>
        <taxon>Pezizomycotina</taxon>
        <taxon>Eurotiomycetes</taxon>
        <taxon>Eurotiomycetidae</taxon>
        <taxon>Eurotiales</taxon>
        <taxon>Aspergillaceae</taxon>
        <taxon>Aspergillus</taxon>
        <taxon>Aspergillus subgen. Nidulantes</taxon>
    </lineage>
</organism>
<comment type="caution">
    <text evidence="2">The sequence shown here is derived from an EMBL/GenBank/DDBJ whole genome shotgun (WGS) entry which is preliminary data.</text>
</comment>
<evidence type="ECO:0000313" key="3">
    <source>
        <dbReference type="Proteomes" id="UP001610334"/>
    </source>
</evidence>
<name>A0ABR4H3K8_9EURO</name>
<keyword evidence="3" id="KW-1185">Reference proteome</keyword>
<dbReference type="EMBL" id="JBFXLT010000078">
    <property type="protein sequence ID" value="KAL2810036.1"/>
    <property type="molecule type" value="Genomic_DNA"/>
</dbReference>
<reference evidence="2 3" key="1">
    <citation type="submission" date="2024-07" db="EMBL/GenBank/DDBJ databases">
        <title>Section-level genome sequencing and comparative genomics of Aspergillus sections Usti and Cavernicolus.</title>
        <authorList>
            <consortium name="Lawrence Berkeley National Laboratory"/>
            <person name="Nybo J.L."/>
            <person name="Vesth T.C."/>
            <person name="Theobald S."/>
            <person name="Frisvad J.C."/>
            <person name="Larsen T.O."/>
            <person name="Kjaerboelling I."/>
            <person name="Rothschild-Mancinelli K."/>
            <person name="Lyhne E.K."/>
            <person name="Kogle M.E."/>
            <person name="Barry K."/>
            <person name="Clum A."/>
            <person name="Na H."/>
            <person name="Ledsgaard L."/>
            <person name="Lin J."/>
            <person name="Lipzen A."/>
            <person name="Kuo A."/>
            <person name="Riley R."/>
            <person name="Mondo S."/>
            <person name="Labutti K."/>
            <person name="Haridas S."/>
            <person name="Pangalinan J."/>
            <person name="Salamov A.A."/>
            <person name="Simmons B.A."/>
            <person name="Magnuson J.K."/>
            <person name="Chen J."/>
            <person name="Drula E."/>
            <person name="Henrissat B."/>
            <person name="Wiebenga A."/>
            <person name="Lubbers R.J."/>
            <person name="Gomes A.C."/>
            <person name="Makela M.R."/>
            <person name="Stajich J."/>
            <person name="Grigoriev I.V."/>
            <person name="Mortensen U.H."/>
            <person name="De Vries R.P."/>
            <person name="Baker S.E."/>
            <person name="Andersen M.R."/>
        </authorList>
    </citation>
    <scope>NUCLEOTIDE SEQUENCE [LARGE SCALE GENOMIC DNA]</scope>
    <source>
        <strain evidence="2 3">CBS 588.65</strain>
    </source>
</reference>